<dbReference type="InterPro" id="IPR000719">
    <property type="entry name" value="Prot_kinase_dom"/>
</dbReference>
<dbReference type="Pfam" id="PF03822">
    <property type="entry name" value="NAF"/>
    <property type="match status" value="1"/>
</dbReference>
<dbReference type="EMBL" id="OIVN01001911">
    <property type="protein sequence ID" value="SPC98866.1"/>
    <property type="molecule type" value="Genomic_DNA"/>
</dbReference>
<evidence type="ECO:0000259" key="13">
    <source>
        <dbReference type="PROSITE" id="PS50816"/>
    </source>
</evidence>
<evidence type="ECO:0000256" key="6">
    <source>
        <dbReference type="ARBA" id="ARBA00022741"/>
    </source>
</evidence>
<dbReference type="GO" id="GO:0005524">
    <property type="term" value="F:ATP binding"/>
    <property type="evidence" value="ECO:0007669"/>
    <property type="project" value="UniProtKB-KW"/>
</dbReference>
<dbReference type="PANTHER" id="PTHR43895">
    <property type="entry name" value="CALCIUM/CALMODULIN-DEPENDENT PROTEIN KINASE KINASE-RELATED"/>
    <property type="match status" value="1"/>
</dbReference>
<dbReference type="EC" id="2.7.11.1" evidence="3"/>
<keyword evidence="6" id="KW-0547">Nucleotide-binding</keyword>
<evidence type="ECO:0000256" key="2">
    <source>
        <dbReference type="ARBA" id="ARBA00006234"/>
    </source>
</evidence>
<evidence type="ECO:0000313" key="14">
    <source>
        <dbReference type="EMBL" id="SPC98866.1"/>
    </source>
</evidence>
<dbReference type="GO" id="GO:0007165">
    <property type="term" value="P:signal transduction"/>
    <property type="evidence" value="ECO:0007669"/>
    <property type="project" value="InterPro"/>
</dbReference>
<evidence type="ECO:0000256" key="7">
    <source>
        <dbReference type="ARBA" id="ARBA00022777"/>
    </source>
</evidence>
<dbReference type="PROSITE" id="PS50816">
    <property type="entry name" value="NAF"/>
    <property type="match status" value="1"/>
</dbReference>
<evidence type="ECO:0000256" key="8">
    <source>
        <dbReference type="ARBA" id="ARBA00022840"/>
    </source>
</evidence>
<dbReference type="InterPro" id="IPR011009">
    <property type="entry name" value="Kinase-like_dom_sf"/>
</dbReference>
<dbReference type="InterPro" id="IPR008271">
    <property type="entry name" value="Ser/Thr_kinase_AS"/>
</dbReference>
<comment type="function">
    <text evidence="11">CIPK serine-threonine protein kinases interact with CBL proteins. Binding of a CBL protein to the regulatory NAF domain of CIPK protein lead to the activation of the kinase in a calcium-dependent manner.</text>
</comment>
<dbReference type="InterPro" id="IPR004041">
    <property type="entry name" value="NAF_dom"/>
</dbReference>
<feature type="domain" description="NAF" evidence="13">
    <location>
        <begin position="219"/>
        <end position="243"/>
    </location>
</feature>
<evidence type="ECO:0000256" key="4">
    <source>
        <dbReference type="ARBA" id="ARBA00022527"/>
    </source>
</evidence>
<name>A0A2N9G887_FAGSY</name>
<dbReference type="AlphaFoldDB" id="A0A2N9G887"/>
<accession>A0A2N9G887</accession>
<gene>
    <name evidence="14" type="ORF">FSB_LOCUS26748</name>
</gene>
<comment type="catalytic activity">
    <reaction evidence="10">
        <text>L-seryl-[protein] + ATP = O-phospho-L-seryl-[protein] + ADP + H(+)</text>
        <dbReference type="Rhea" id="RHEA:17989"/>
        <dbReference type="Rhea" id="RHEA-COMP:9863"/>
        <dbReference type="Rhea" id="RHEA-COMP:11604"/>
        <dbReference type="ChEBI" id="CHEBI:15378"/>
        <dbReference type="ChEBI" id="CHEBI:29999"/>
        <dbReference type="ChEBI" id="CHEBI:30616"/>
        <dbReference type="ChEBI" id="CHEBI:83421"/>
        <dbReference type="ChEBI" id="CHEBI:456216"/>
        <dbReference type="EC" id="2.7.11.1"/>
    </reaction>
</comment>
<dbReference type="Pfam" id="PF00069">
    <property type="entry name" value="Pkinase"/>
    <property type="match status" value="1"/>
</dbReference>
<organism evidence="14">
    <name type="scientific">Fagus sylvatica</name>
    <name type="common">Beechnut</name>
    <dbReference type="NCBI Taxonomy" id="28930"/>
    <lineage>
        <taxon>Eukaryota</taxon>
        <taxon>Viridiplantae</taxon>
        <taxon>Streptophyta</taxon>
        <taxon>Embryophyta</taxon>
        <taxon>Tracheophyta</taxon>
        <taxon>Spermatophyta</taxon>
        <taxon>Magnoliopsida</taxon>
        <taxon>eudicotyledons</taxon>
        <taxon>Gunneridae</taxon>
        <taxon>Pentapetalae</taxon>
        <taxon>rosids</taxon>
        <taxon>fabids</taxon>
        <taxon>Fagales</taxon>
        <taxon>Fagaceae</taxon>
        <taxon>Fagus</taxon>
    </lineage>
</organism>
<evidence type="ECO:0000256" key="11">
    <source>
        <dbReference type="ARBA" id="ARBA00058225"/>
    </source>
</evidence>
<dbReference type="FunFam" id="1.10.510.10:FF:000571">
    <property type="entry name" value="Maternal embryonic leucine zipper kinase"/>
    <property type="match status" value="1"/>
</dbReference>
<dbReference type="PROSITE" id="PS00108">
    <property type="entry name" value="PROTEIN_KINASE_ST"/>
    <property type="match status" value="1"/>
</dbReference>
<reference evidence="14" key="1">
    <citation type="submission" date="2018-02" db="EMBL/GenBank/DDBJ databases">
        <authorList>
            <person name="Cohen D.B."/>
            <person name="Kent A.D."/>
        </authorList>
    </citation>
    <scope>NUCLEOTIDE SEQUENCE</scope>
</reference>
<dbReference type="CDD" id="cd12195">
    <property type="entry name" value="CIPK_C"/>
    <property type="match status" value="1"/>
</dbReference>
<sequence>MKIVRHPNIVRLHEVHQRKLPENECRRYFQQLIDAVAHCHSKGVYHRDLKPENLLLDADGKLKVSDFGLSALPQQGVGLLHTTCGTPNYVAPEVLRKQGYDGAAADVWSCGVILYVLMAGYLPFNEIDLPTLYEKIDAAEFSCPFWFPPEVKSLICKILNPNPKTRIQIEGIKKDPWFRKNYVPQMHRENEEVNLDDVRAVFDDIEDNYVAEQSENNEGGPLIMNAFEMITLSQGLNLSALFDRGQVPFSQSILVLWQDYVKRQTRFVSRKPANVIISTIEAVAESMSLKVHRRGYKIRLEGISANMAGQFAVVLEVSPRFGYCITVSIATPCPPFLVFEVAPSLFMVDVRKAAGDTLEYHKVSFY</sequence>
<dbReference type="GO" id="GO:0106310">
    <property type="term" value="F:protein serine kinase activity"/>
    <property type="evidence" value="ECO:0007669"/>
    <property type="project" value="RHEA"/>
</dbReference>
<keyword evidence="5" id="KW-0808">Transferase</keyword>
<keyword evidence="8" id="KW-0067">ATP-binding</keyword>
<evidence type="ECO:0000256" key="5">
    <source>
        <dbReference type="ARBA" id="ARBA00022679"/>
    </source>
</evidence>
<evidence type="ECO:0000259" key="12">
    <source>
        <dbReference type="PROSITE" id="PS50011"/>
    </source>
</evidence>
<keyword evidence="4" id="KW-0723">Serine/threonine-protein kinase</keyword>
<proteinExistence type="inferred from homology"/>
<protein>
    <recommendedName>
        <fullName evidence="3">non-specific serine/threonine protein kinase</fullName>
        <ecNumber evidence="3">2.7.11.1</ecNumber>
    </recommendedName>
</protein>
<evidence type="ECO:0000256" key="3">
    <source>
        <dbReference type="ARBA" id="ARBA00012513"/>
    </source>
</evidence>
<dbReference type="PROSITE" id="PS50011">
    <property type="entry name" value="PROTEIN_KINASE_DOM"/>
    <property type="match status" value="1"/>
</dbReference>
<dbReference type="InterPro" id="IPR018451">
    <property type="entry name" value="NAF/FISL_domain"/>
</dbReference>
<dbReference type="Gene3D" id="1.10.510.10">
    <property type="entry name" value="Transferase(Phosphotransferase) domain 1"/>
    <property type="match status" value="1"/>
</dbReference>
<evidence type="ECO:0000256" key="1">
    <source>
        <dbReference type="ARBA" id="ARBA00001936"/>
    </source>
</evidence>
<comment type="similarity">
    <text evidence="2">Belongs to the protein kinase superfamily. CAMK Ser/Thr protein kinase family. SNF1 subfamily.</text>
</comment>
<dbReference type="GO" id="GO:0004674">
    <property type="term" value="F:protein serine/threonine kinase activity"/>
    <property type="evidence" value="ECO:0007669"/>
    <property type="project" value="UniProtKB-KW"/>
</dbReference>
<dbReference type="Gene3D" id="3.30.310.80">
    <property type="entry name" value="Kinase associated domain 1, KA1"/>
    <property type="match status" value="1"/>
</dbReference>
<dbReference type="PANTHER" id="PTHR43895:SF32">
    <property type="entry name" value="SERINE_THREONINE-PROTEIN KINASE CHK1"/>
    <property type="match status" value="1"/>
</dbReference>
<comment type="cofactor">
    <cofactor evidence="1">
        <name>Mn(2+)</name>
        <dbReference type="ChEBI" id="CHEBI:29035"/>
    </cofactor>
</comment>
<feature type="domain" description="Protein kinase" evidence="12">
    <location>
        <begin position="1"/>
        <end position="178"/>
    </location>
</feature>
<evidence type="ECO:0000256" key="9">
    <source>
        <dbReference type="ARBA" id="ARBA00047899"/>
    </source>
</evidence>
<keyword evidence="7" id="KW-0418">Kinase</keyword>
<comment type="catalytic activity">
    <reaction evidence="9">
        <text>L-threonyl-[protein] + ATP = O-phospho-L-threonyl-[protein] + ADP + H(+)</text>
        <dbReference type="Rhea" id="RHEA:46608"/>
        <dbReference type="Rhea" id="RHEA-COMP:11060"/>
        <dbReference type="Rhea" id="RHEA-COMP:11605"/>
        <dbReference type="ChEBI" id="CHEBI:15378"/>
        <dbReference type="ChEBI" id="CHEBI:30013"/>
        <dbReference type="ChEBI" id="CHEBI:30616"/>
        <dbReference type="ChEBI" id="CHEBI:61977"/>
        <dbReference type="ChEBI" id="CHEBI:456216"/>
        <dbReference type="EC" id="2.7.11.1"/>
    </reaction>
</comment>
<dbReference type="SMART" id="SM00220">
    <property type="entry name" value="S_TKc"/>
    <property type="match status" value="1"/>
</dbReference>
<evidence type="ECO:0000256" key="10">
    <source>
        <dbReference type="ARBA" id="ARBA00048679"/>
    </source>
</evidence>
<dbReference type="SUPFAM" id="SSF56112">
    <property type="entry name" value="Protein kinase-like (PK-like)"/>
    <property type="match status" value="1"/>
</dbReference>